<name>A0A8X6PKN3_NEPPI</name>
<comment type="caution">
    <text evidence="1">The sequence shown here is derived from an EMBL/GenBank/DDBJ whole genome shotgun (WGS) entry which is preliminary data.</text>
</comment>
<gene>
    <name evidence="1" type="primary">ORF1_117</name>
    <name evidence="1" type="ORF">NPIL_318241</name>
</gene>
<dbReference type="EMBL" id="BMAW01022125">
    <property type="protein sequence ID" value="GFT76365.1"/>
    <property type="molecule type" value="Genomic_DNA"/>
</dbReference>
<organism evidence="1 2">
    <name type="scientific">Nephila pilipes</name>
    <name type="common">Giant wood spider</name>
    <name type="synonym">Nephila maculata</name>
    <dbReference type="NCBI Taxonomy" id="299642"/>
    <lineage>
        <taxon>Eukaryota</taxon>
        <taxon>Metazoa</taxon>
        <taxon>Ecdysozoa</taxon>
        <taxon>Arthropoda</taxon>
        <taxon>Chelicerata</taxon>
        <taxon>Arachnida</taxon>
        <taxon>Araneae</taxon>
        <taxon>Araneomorphae</taxon>
        <taxon>Entelegynae</taxon>
        <taxon>Araneoidea</taxon>
        <taxon>Nephilidae</taxon>
        <taxon>Nephila</taxon>
    </lineage>
</organism>
<sequence>MHFFPTSSGVESEIDTVANKTIPVTTPANLDQNPTRDTESDYNDRFNVVNRKKKKVPPIVIDESMNTTELLKELSEKIGTKLLGRFVNGNLKVFPETPNQHRIIQNYISVKKLKSRTFEMTHQKSLKVLVRGLPADYDTNEIINELKYFGFNLDHVSVLKNKKITQICHFSCFF</sequence>
<dbReference type="OrthoDB" id="6434386at2759"/>
<dbReference type="AlphaFoldDB" id="A0A8X6PKN3"/>
<evidence type="ECO:0000313" key="1">
    <source>
        <dbReference type="EMBL" id="GFT76365.1"/>
    </source>
</evidence>
<reference evidence="1" key="1">
    <citation type="submission" date="2020-08" db="EMBL/GenBank/DDBJ databases">
        <title>Multicomponent nature underlies the extraordinary mechanical properties of spider dragline silk.</title>
        <authorList>
            <person name="Kono N."/>
            <person name="Nakamura H."/>
            <person name="Mori M."/>
            <person name="Yoshida Y."/>
            <person name="Ohtoshi R."/>
            <person name="Malay A.D."/>
            <person name="Moran D.A.P."/>
            <person name="Tomita M."/>
            <person name="Numata K."/>
            <person name="Arakawa K."/>
        </authorList>
    </citation>
    <scope>NUCLEOTIDE SEQUENCE</scope>
</reference>
<dbReference type="Proteomes" id="UP000887013">
    <property type="component" value="Unassembled WGS sequence"/>
</dbReference>
<accession>A0A8X6PKN3</accession>
<keyword evidence="2" id="KW-1185">Reference proteome</keyword>
<protein>
    <submittedName>
        <fullName evidence="1">Nucleic-acid-binding protein from transposon X-element</fullName>
    </submittedName>
</protein>
<evidence type="ECO:0000313" key="2">
    <source>
        <dbReference type="Proteomes" id="UP000887013"/>
    </source>
</evidence>
<proteinExistence type="predicted"/>